<organism evidence="2 3">
    <name type="scientific">Kitasatospora aureofaciens</name>
    <name type="common">Streptomyces aureofaciens</name>
    <dbReference type="NCBI Taxonomy" id="1894"/>
    <lineage>
        <taxon>Bacteria</taxon>
        <taxon>Bacillati</taxon>
        <taxon>Actinomycetota</taxon>
        <taxon>Actinomycetes</taxon>
        <taxon>Kitasatosporales</taxon>
        <taxon>Streptomycetaceae</taxon>
        <taxon>Kitasatospora</taxon>
    </lineage>
</organism>
<dbReference type="Proteomes" id="UP000610124">
    <property type="component" value="Unassembled WGS sequence"/>
</dbReference>
<evidence type="ECO:0000313" key="3">
    <source>
        <dbReference type="Proteomes" id="UP000610124"/>
    </source>
</evidence>
<accession>A0A8H9LNW6</accession>
<sequence length="139" mass="14409">MRAHVADSSEGVTVTISVPWCQDRTRRTHRVSADGLRAAPYRARGRIVSQWQSHDHRDLSISINVSGVGYGGSPPAPPGSMTEGGRGWQAGARRAGPPPEDGSGPPGRQAAASWASAPPVPVLPGVLVPAPEAARPAGR</sequence>
<proteinExistence type="predicted"/>
<gene>
    <name evidence="2" type="ORF">GCM10010502_46380</name>
</gene>
<feature type="region of interest" description="Disordered" evidence="1">
    <location>
        <begin position="70"/>
        <end position="139"/>
    </location>
</feature>
<name>A0A8H9LNW6_KITAU</name>
<evidence type="ECO:0000256" key="1">
    <source>
        <dbReference type="SAM" id="MobiDB-lite"/>
    </source>
</evidence>
<dbReference type="AlphaFoldDB" id="A0A8H9LNW6"/>
<comment type="caution">
    <text evidence="2">The sequence shown here is derived from an EMBL/GenBank/DDBJ whole genome shotgun (WGS) entry which is preliminary data.</text>
</comment>
<reference evidence="2" key="2">
    <citation type="submission" date="2020-09" db="EMBL/GenBank/DDBJ databases">
        <authorList>
            <person name="Sun Q."/>
            <person name="Ohkuma M."/>
        </authorList>
    </citation>
    <scope>NUCLEOTIDE SEQUENCE</scope>
    <source>
        <strain evidence="2">JCM 4434</strain>
    </source>
</reference>
<evidence type="ECO:0000313" key="2">
    <source>
        <dbReference type="EMBL" id="GGU88382.1"/>
    </source>
</evidence>
<protein>
    <submittedName>
        <fullName evidence="2">Uncharacterized protein</fullName>
    </submittedName>
</protein>
<dbReference type="EMBL" id="BMUB01000011">
    <property type="protein sequence ID" value="GGU88382.1"/>
    <property type="molecule type" value="Genomic_DNA"/>
</dbReference>
<reference evidence="2" key="1">
    <citation type="journal article" date="2014" name="Int. J. Syst. Evol. Microbiol.">
        <title>Complete genome sequence of Corynebacterium casei LMG S-19264T (=DSM 44701T), isolated from a smear-ripened cheese.</title>
        <authorList>
            <consortium name="US DOE Joint Genome Institute (JGI-PGF)"/>
            <person name="Walter F."/>
            <person name="Albersmeier A."/>
            <person name="Kalinowski J."/>
            <person name="Ruckert C."/>
        </authorList>
    </citation>
    <scope>NUCLEOTIDE SEQUENCE</scope>
    <source>
        <strain evidence="2">JCM 4434</strain>
    </source>
</reference>
<feature type="compositionally biased region" description="Low complexity" evidence="1">
    <location>
        <begin position="89"/>
        <end position="139"/>
    </location>
</feature>